<dbReference type="Proteomes" id="UP001500620">
    <property type="component" value="Unassembled WGS sequence"/>
</dbReference>
<gene>
    <name evidence="1" type="ORF">GCM10022255_089770</name>
</gene>
<sequence length="234" mass="26807">MALPEIVSRNEWLTARRTLLEEEKEARRRLDRINADRRRLPMVKIDKPYRFQGPSGEASLADLFEGRPQLIVQHVMFDPSWDDACPSCSASIDEIAPALLRHLAARRTTFALVSRAPYDKIAGYKERRGWDVPWYSSFGDDFNFDFDVSFDESVKQPVYNYRSLPVVPSPELPGFSCFLTEGDEIYHTYSTYARGTDFGGAYALLDLTALGRQEQWEEPKDRVPDARDAVPDFA</sequence>
<organism evidence="1 2">
    <name type="scientific">Dactylosporangium darangshiense</name>
    <dbReference type="NCBI Taxonomy" id="579108"/>
    <lineage>
        <taxon>Bacteria</taxon>
        <taxon>Bacillati</taxon>
        <taxon>Actinomycetota</taxon>
        <taxon>Actinomycetes</taxon>
        <taxon>Micromonosporales</taxon>
        <taxon>Micromonosporaceae</taxon>
        <taxon>Dactylosporangium</taxon>
    </lineage>
</organism>
<protein>
    <submittedName>
        <fullName evidence="1">DUF899 domain-containing protein</fullName>
    </submittedName>
</protein>
<dbReference type="SUPFAM" id="SSF52833">
    <property type="entry name" value="Thioredoxin-like"/>
    <property type="match status" value="1"/>
</dbReference>
<reference evidence="2" key="1">
    <citation type="journal article" date="2019" name="Int. J. Syst. Evol. Microbiol.">
        <title>The Global Catalogue of Microorganisms (GCM) 10K type strain sequencing project: providing services to taxonomists for standard genome sequencing and annotation.</title>
        <authorList>
            <consortium name="The Broad Institute Genomics Platform"/>
            <consortium name="The Broad Institute Genome Sequencing Center for Infectious Disease"/>
            <person name="Wu L."/>
            <person name="Ma J."/>
        </authorList>
    </citation>
    <scope>NUCLEOTIDE SEQUENCE [LARGE SCALE GENOMIC DNA]</scope>
    <source>
        <strain evidence="2">JCM 17441</strain>
    </source>
</reference>
<dbReference type="InterPro" id="IPR036249">
    <property type="entry name" value="Thioredoxin-like_sf"/>
</dbReference>
<proteinExistence type="predicted"/>
<name>A0ABP8DP93_9ACTN</name>
<comment type="caution">
    <text evidence="1">The sequence shown here is derived from an EMBL/GenBank/DDBJ whole genome shotgun (WGS) entry which is preliminary data.</text>
</comment>
<dbReference type="RefSeq" id="WP_345137470.1">
    <property type="nucleotide sequence ID" value="NZ_BAABAT010000041.1"/>
</dbReference>
<evidence type="ECO:0000313" key="1">
    <source>
        <dbReference type="EMBL" id="GAA4260576.1"/>
    </source>
</evidence>
<accession>A0ABP8DP93</accession>
<dbReference type="Pfam" id="PF05988">
    <property type="entry name" value="DUF899"/>
    <property type="match status" value="1"/>
</dbReference>
<keyword evidence="2" id="KW-1185">Reference proteome</keyword>
<dbReference type="InterPro" id="IPR010296">
    <property type="entry name" value="DUF899_thioredox"/>
</dbReference>
<evidence type="ECO:0000313" key="2">
    <source>
        <dbReference type="Proteomes" id="UP001500620"/>
    </source>
</evidence>
<dbReference type="EMBL" id="BAABAT010000041">
    <property type="protein sequence ID" value="GAA4260576.1"/>
    <property type="molecule type" value="Genomic_DNA"/>
</dbReference>